<dbReference type="STRING" id="1220589.CD32_04340"/>
<keyword evidence="3" id="KW-0812">Transmembrane</keyword>
<feature type="transmembrane region" description="Helical" evidence="3">
    <location>
        <begin position="7"/>
        <end position="25"/>
    </location>
</feature>
<keyword evidence="3" id="KW-1133">Transmembrane helix</keyword>
<feature type="transmembrane region" description="Helical" evidence="3">
    <location>
        <begin position="120"/>
        <end position="140"/>
    </location>
</feature>
<feature type="domain" description="Acyltransferase 3" evidence="4">
    <location>
        <begin position="7"/>
        <end position="326"/>
    </location>
</feature>
<feature type="transmembrane region" description="Helical" evidence="3">
    <location>
        <begin position="69"/>
        <end position="91"/>
    </location>
</feature>
<comment type="caution">
    <text evidence="5">The sequence shown here is derived from an EMBL/GenBank/DDBJ whole genome shotgun (WGS) entry which is preliminary data.</text>
</comment>
<dbReference type="OrthoDB" id="6623990at2"/>
<sequence length="351" mass="41036">MKKKRITWVDITKGFLMILVVIGHYPGELDFPLAKYIYWFHMPAFFILSGLFFKPVLDKKDIKPTIHKRFMQLIVPYLFFLASITLVRYGMEIFSGNRDLEWYLNDLWTLAIGGRFVREAYGVFWFVTTLFFTYLLFMWLTTYFNRMKQFMILGLFYIIAHFESIIAMKVIGGKPSEAAQSIPMIWNIDVALMAIVYFAIGYYFKDLWMDISKRWMSTAVFLSATAVLLDCFNIIDYRLSMKFLRYDHFILDLVIPLSFTIVLVGCFQLLAAKLSLNWLQKIENHSLSIMYLHIFADIILNDYFTYGLIGYTTFGIFIPIIVSILIKKLLPNGKTLLGGFSIKKEKTPIPT</sequence>
<dbReference type="InterPro" id="IPR052734">
    <property type="entry name" value="Nod_factor_acetyltransferase"/>
</dbReference>
<feature type="transmembrane region" description="Helical" evidence="3">
    <location>
        <begin position="216"/>
        <end position="237"/>
    </location>
</feature>
<comment type="subcellular location">
    <subcellularLocation>
        <location evidence="1">Membrane</location>
    </subcellularLocation>
</comment>
<dbReference type="Pfam" id="PF01757">
    <property type="entry name" value="Acyl_transf_3"/>
    <property type="match status" value="1"/>
</dbReference>
<name>A0A0A3IVP6_9BACI</name>
<feature type="transmembrane region" description="Helical" evidence="3">
    <location>
        <begin position="152"/>
        <end position="172"/>
    </location>
</feature>
<reference evidence="5 6" key="1">
    <citation type="submission" date="2014-02" db="EMBL/GenBank/DDBJ databases">
        <title>Draft genome sequence of Lysinibacillus odysseyi NBRC 100172.</title>
        <authorList>
            <person name="Zhang F."/>
            <person name="Wang G."/>
            <person name="Zhang L."/>
        </authorList>
    </citation>
    <scope>NUCLEOTIDE SEQUENCE [LARGE SCALE GENOMIC DNA]</scope>
    <source>
        <strain evidence="5 6">NBRC 100172</strain>
    </source>
</reference>
<protein>
    <submittedName>
        <fullName evidence="5">Fucose 4-O-acetylase</fullName>
    </submittedName>
</protein>
<comment type="similarity">
    <text evidence="2">Belongs to the acyltransferase 3 family.</text>
</comment>
<keyword evidence="6" id="KW-1185">Reference proteome</keyword>
<feature type="transmembrane region" description="Helical" evidence="3">
    <location>
        <begin position="184"/>
        <end position="204"/>
    </location>
</feature>
<evidence type="ECO:0000313" key="5">
    <source>
        <dbReference type="EMBL" id="KGR86973.1"/>
    </source>
</evidence>
<evidence type="ECO:0000313" key="6">
    <source>
        <dbReference type="Proteomes" id="UP000030437"/>
    </source>
</evidence>
<dbReference type="AlphaFoldDB" id="A0A0A3IVP6"/>
<accession>A0A0A3IVP6</accession>
<dbReference type="Proteomes" id="UP000030437">
    <property type="component" value="Unassembled WGS sequence"/>
</dbReference>
<dbReference type="EMBL" id="JPVP01000049">
    <property type="protein sequence ID" value="KGR86973.1"/>
    <property type="molecule type" value="Genomic_DNA"/>
</dbReference>
<dbReference type="eggNOG" id="COG3594">
    <property type="taxonomic scope" value="Bacteria"/>
</dbReference>
<keyword evidence="3" id="KW-0472">Membrane</keyword>
<proteinExistence type="inferred from homology"/>
<dbReference type="GO" id="GO:0016747">
    <property type="term" value="F:acyltransferase activity, transferring groups other than amino-acyl groups"/>
    <property type="evidence" value="ECO:0007669"/>
    <property type="project" value="InterPro"/>
</dbReference>
<evidence type="ECO:0000256" key="2">
    <source>
        <dbReference type="ARBA" id="ARBA00007400"/>
    </source>
</evidence>
<feature type="transmembrane region" description="Helical" evidence="3">
    <location>
        <begin position="306"/>
        <end position="326"/>
    </location>
</feature>
<organism evidence="5 6">
    <name type="scientific">Lysinibacillus odysseyi 34hs-1 = NBRC 100172</name>
    <dbReference type="NCBI Taxonomy" id="1220589"/>
    <lineage>
        <taxon>Bacteria</taxon>
        <taxon>Bacillati</taxon>
        <taxon>Bacillota</taxon>
        <taxon>Bacilli</taxon>
        <taxon>Bacillales</taxon>
        <taxon>Bacillaceae</taxon>
        <taxon>Lysinibacillus</taxon>
    </lineage>
</organism>
<dbReference type="PANTHER" id="PTHR37312:SF1">
    <property type="entry name" value="MEMBRANE-BOUND ACYLTRANSFERASE YKRP-RELATED"/>
    <property type="match status" value="1"/>
</dbReference>
<evidence type="ECO:0000259" key="4">
    <source>
        <dbReference type="Pfam" id="PF01757"/>
    </source>
</evidence>
<evidence type="ECO:0000256" key="3">
    <source>
        <dbReference type="SAM" id="Phobius"/>
    </source>
</evidence>
<dbReference type="PANTHER" id="PTHR37312">
    <property type="entry name" value="MEMBRANE-BOUND ACYLTRANSFERASE YKRP-RELATED"/>
    <property type="match status" value="1"/>
</dbReference>
<evidence type="ECO:0000256" key="1">
    <source>
        <dbReference type="ARBA" id="ARBA00004370"/>
    </source>
</evidence>
<dbReference type="InterPro" id="IPR002656">
    <property type="entry name" value="Acyl_transf_3_dom"/>
</dbReference>
<gene>
    <name evidence="5" type="ORF">CD32_04340</name>
</gene>
<feature type="transmembrane region" description="Helical" evidence="3">
    <location>
        <begin position="37"/>
        <end position="57"/>
    </location>
</feature>
<dbReference type="RefSeq" id="WP_036151662.1">
    <property type="nucleotide sequence ID" value="NZ_AVCX01000013.1"/>
</dbReference>
<feature type="transmembrane region" description="Helical" evidence="3">
    <location>
        <begin position="249"/>
        <end position="270"/>
    </location>
</feature>